<dbReference type="Proteomes" id="UP001558613">
    <property type="component" value="Unassembled WGS sequence"/>
</dbReference>
<name>A0ABR3NVY9_9TELE</name>
<gene>
    <name evidence="1" type="ORF">QQF64_015290</name>
</gene>
<evidence type="ECO:0000313" key="2">
    <source>
        <dbReference type="Proteomes" id="UP001558613"/>
    </source>
</evidence>
<dbReference type="EMBL" id="JAYMGO010000002">
    <property type="protein sequence ID" value="KAL1280690.1"/>
    <property type="molecule type" value="Genomic_DNA"/>
</dbReference>
<sequence>MTVYYCEEQRRLSENNKRQLGLTCRQRQFRSLEKADEASKGWCWFFEQVTPIISVICGRTGFERPYCPVVLRTHRCERKASSGTVYYSTDEKLPLLCLMTLAAKSCF</sequence>
<protein>
    <submittedName>
        <fullName evidence="1">Uncharacterized protein</fullName>
    </submittedName>
</protein>
<proteinExistence type="predicted"/>
<accession>A0ABR3NVY9</accession>
<evidence type="ECO:0000313" key="1">
    <source>
        <dbReference type="EMBL" id="KAL1280690.1"/>
    </source>
</evidence>
<organism evidence="1 2">
    <name type="scientific">Cirrhinus molitorella</name>
    <name type="common">mud carp</name>
    <dbReference type="NCBI Taxonomy" id="172907"/>
    <lineage>
        <taxon>Eukaryota</taxon>
        <taxon>Metazoa</taxon>
        <taxon>Chordata</taxon>
        <taxon>Craniata</taxon>
        <taxon>Vertebrata</taxon>
        <taxon>Euteleostomi</taxon>
        <taxon>Actinopterygii</taxon>
        <taxon>Neopterygii</taxon>
        <taxon>Teleostei</taxon>
        <taxon>Ostariophysi</taxon>
        <taxon>Cypriniformes</taxon>
        <taxon>Cyprinidae</taxon>
        <taxon>Labeoninae</taxon>
        <taxon>Labeonini</taxon>
        <taxon>Cirrhinus</taxon>
    </lineage>
</organism>
<keyword evidence="2" id="KW-1185">Reference proteome</keyword>
<reference evidence="1 2" key="1">
    <citation type="submission" date="2023-09" db="EMBL/GenBank/DDBJ databases">
        <authorList>
            <person name="Wang M."/>
        </authorList>
    </citation>
    <scope>NUCLEOTIDE SEQUENCE [LARGE SCALE GENOMIC DNA]</scope>
    <source>
        <strain evidence="1">GT-2023</strain>
        <tissue evidence="1">Liver</tissue>
    </source>
</reference>
<comment type="caution">
    <text evidence="1">The sequence shown here is derived from an EMBL/GenBank/DDBJ whole genome shotgun (WGS) entry which is preliminary data.</text>
</comment>